<dbReference type="PANTHER" id="PTHR12534">
    <property type="entry name" value="30S RIBOSOMAL PROTEIN S2 PROKARYOTIC AND ORGANELLAR"/>
    <property type="match status" value="1"/>
</dbReference>
<dbReference type="PROSITE" id="PS00963">
    <property type="entry name" value="RIBOSOMAL_S2_2"/>
    <property type="match status" value="1"/>
</dbReference>
<dbReference type="HAMAP" id="MF_00291_B">
    <property type="entry name" value="Ribosomal_uS2_B"/>
    <property type="match status" value="1"/>
</dbReference>
<evidence type="ECO:0000313" key="9">
    <source>
        <dbReference type="Proteomes" id="UP001196565"/>
    </source>
</evidence>
<dbReference type="InterPro" id="IPR018130">
    <property type="entry name" value="Ribosomal_uS2_CS"/>
</dbReference>
<dbReference type="GO" id="GO:0005840">
    <property type="term" value="C:ribosome"/>
    <property type="evidence" value="ECO:0007669"/>
    <property type="project" value="UniProtKB-KW"/>
</dbReference>
<dbReference type="Gene3D" id="3.40.50.10490">
    <property type="entry name" value="Glucose-6-phosphate isomerase like protein, domain 1"/>
    <property type="match status" value="1"/>
</dbReference>
<dbReference type="Gene3D" id="1.10.287.610">
    <property type="entry name" value="Helix hairpin bin"/>
    <property type="match status" value="1"/>
</dbReference>
<dbReference type="SUPFAM" id="SSF52313">
    <property type="entry name" value="Ribosomal protein S2"/>
    <property type="match status" value="1"/>
</dbReference>
<dbReference type="InterPro" id="IPR023591">
    <property type="entry name" value="Ribosomal_uS2_flav_dom_sf"/>
</dbReference>
<keyword evidence="2 5" id="KW-0689">Ribosomal protein</keyword>
<reference evidence="8 9" key="1">
    <citation type="submission" date="2021-07" db="EMBL/GenBank/DDBJ databases">
        <authorList>
            <person name="So Y."/>
        </authorList>
    </citation>
    <scope>NUCLEOTIDE SEQUENCE [LARGE SCALE GENOMIC DNA]</scope>
    <source>
        <strain evidence="8 9">HJA6</strain>
    </source>
</reference>
<keyword evidence="9" id="KW-1185">Reference proteome</keyword>
<feature type="compositionally biased region" description="Low complexity" evidence="7">
    <location>
        <begin position="250"/>
        <end position="271"/>
    </location>
</feature>
<evidence type="ECO:0000256" key="2">
    <source>
        <dbReference type="ARBA" id="ARBA00022980"/>
    </source>
</evidence>
<accession>A0ABS7AH40</accession>
<dbReference type="PANTHER" id="PTHR12534:SF0">
    <property type="entry name" value="SMALL RIBOSOMAL SUBUNIT PROTEIN US2M"/>
    <property type="match status" value="1"/>
</dbReference>
<gene>
    <name evidence="5 8" type="primary">rpsB</name>
    <name evidence="8" type="ORF">KPL78_24500</name>
</gene>
<evidence type="ECO:0000313" key="8">
    <source>
        <dbReference type="EMBL" id="MBW6401042.1"/>
    </source>
</evidence>
<evidence type="ECO:0000256" key="6">
    <source>
        <dbReference type="RuleBase" id="RU003631"/>
    </source>
</evidence>
<dbReference type="Pfam" id="PF00318">
    <property type="entry name" value="Ribosomal_S2"/>
    <property type="match status" value="1"/>
</dbReference>
<sequence>MAMREVTLRALLEAGVHFGHHTRRWNPRMAPYIFGVRNQVHILDLQQTVPMMERALKAVRDTVAAGGRVLFVGTKKAAADYVAEAATRCGQYYVNHRWLGGMLTNWKTITGSIKRLKQMDERLGTDTSGLTKKEVLMLTRDKEKLDRALGGIKEMGGLPDIIFVIDTVKEKLAIEEANKLGIPVIAVVDSNADPEGVTFPIPGNDDAIRAITLYCDMIASAVLDGISAELQASGVDIGGAEDLAAEDLPEALPEAVAEAPAEAPAEAQPQA</sequence>
<organism evidence="8 9">
    <name type="scientific">Roseomonas alba</name>
    <dbReference type="NCBI Taxonomy" id="2846776"/>
    <lineage>
        <taxon>Bacteria</taxon>
        <taxon>Pseudomonadati</taxon>
        <taxon>Pseudomonadota</taxon>
        <taxon>Alphaproteobacteria</taxon>
        <taxon>Acetobacterales</taxon>
        <taxon>Roseomonadaceae</taxon>
        <taxon>Roseomonas</taxon>
    </lineage>
</organism>
<dbReference type="CDD" id="cd01425">
    <property type="entry name" value="RPS2"/>
    <property type="match status" value="1"/>
</dbReference>
<dbReference type="InterPro" id="IPR001865">
    <property type="entry name" value="Ribosomal_uS2"/>
</dbReference>
<comment type="similarity">
    <text evidence="1 5 6">Belongs to the universal ribosomal protein uS2 family.</text>
</comment>
<name>A0ABS7AH40_9PROT</name>
<dbReference type="Proteomes" id="UP001196565">
    <property type="component" value="Unassembled WGS sequence"/>
</dbReference>
<dbReference type="NCBIfam" id="TIGR01011">
    <property type="entry name" value="rpsB_bact"/>
    <property type="match status" value="1"/>
</dbReference>
<evidence type="ECO:0000256" key="4">
    <source>
        <dbReference type="ARBA" id="ARBA00035256"/>
    </source>
</evidence>
<proteinExistence type="inferred from homology"/>
<dbReference type="EMBL" id="JAHYBZ010000009">
    <property type="protein sequence ID" value="MBW6401042.1"/>
    <property type="molecule type" value="Genomic_DNA"/>
</dbReference>
<dbReference type="InterPro" id="IPR005706">
    <property type="entry name" value="Ribosomal_uS2_bac/mit/plastid"/>
</dbReference>
<feature type="region of interest" description="Disordered" evidence="7">
    <location>
        <begin position="248"/>
        <end position="271"/>
    </location>
</feature>
<dbReference type="RefSeq" id="WP_219765601.1">
    <property type="nucleotide sequence ID" value="NZ_JAHYBZ010000009.1"/>
</dbReference>
<evidence type="ECO:0000256" key="7">
    <source>
        <dbReference type="SAM" id="MobiDB-lite"/>
    </source>
</evidence>
<dbReference type="PRINTS" id="PR00395">
    <property type="entry name" value="RIBOSOMALS2"/>
</dbReference>
<evidence type="ECO:0000256" key="3">
    <source>
        <dbReference type="ARBA" id="ARBA00023274"/>
    </source>
</evidence>
<protein>
    <recommendedName>
        <fullName evidence="4 5">Small ribosomal subunit protein uS2</fullName>
    </recommendedName>
</protein>
<keyword evidence="3 5" id="KW-0687">Ribonucleoprotein</keyword>
<evidence type="ECO:0000256" key="1">
    <source>
        <dbReference type="ARBA" id="ARBA00006242"/>
    </source>
</evidence>
<comment type="caution">
    <text evidence="8">The sequence shown here is derived from an EMBL/GenBank/DDBJ whole genome shotgun (WGS) entry which is preliminary data.</text>
</comment>
<dbReference type="PROSITE" id="PS00962">
    <property type="entry name" value="RIBOSOMAL_S2_1"/>
    <property type="match status" value="1"/>
</dbReference>
<evidence type="ECO:0000256" key="5">
    <source>
        <dbReference type="HAMAP-Rule" id="MF_00291"/>
    </source>
</evidence>